<keyword evidence="1" id="KW-0969">Cilium</keyword>
<accession>A0A1H7ZPM3</accession>
<evidence type="ECO:0000313" key="2">
    <source>
        <dbReference type="Proteomes" id="UP000199585"/>
    </source>
</evidence>
<sequence length="188" mass="19888">MPLALMLEDFAQAAADPDGDTRPASAAAFDAGYAQATDDMAARQAQLSQDLVQGISDIGFGFAEARLHVMAGLEPLFRALVAKVLPTILPDSFRSHLTAHLVHVAKADMATPFRLKVHPSQLTAVGDCLPDAIARLLVLSGDATLGPHVALITRSESETLLDHDALNRDITAALSALFDDITESRAHG</sequence>
<proteinExistence type="predicted"/>
<dbReference type="OrthoDB" id="7870971at2"/>
<organism evidence="1 2">
    <name type="scientific">Loktanella fryxellensis</name>
    <dbReference type="NCBI Taxonomy" id="245187"/>
    <lineage>
        <taxon>Bacteria</taxon>
        <taxon>Pseudomonadati</taxon>
        <taxon>Pseudomonadota</taxon>
        <taxon>Alphaproteobacteria</taxon>
        <taxon>Rhodobacterales</taxon>
        <taxon>Roseobacteraceae</taxon>
        <taxon>Loktanella</taxon>
    </lineage>
</organism>
<dbReference type="STRING" id="245187.SAMN04488003_10268"/>
<keyword evidence="1" id="KW-0966">Cell projection</keyword>
<name>A0A1H7ZPM3_9RHOB</name>
<evidence type="ECO:0000313" key="1">
    <source>
        <dbReference type="EMBL" id="SEM60233.1"/>
    </source>
</evidence>
<dbReference type="Proteomes" id="UP000199585">
    <property type="component" value="Unassembled WGS sequence"/>
</dbReference>
<gene>
    <name evidence="1" type="ORF">SAMN04488003_10268</name>
</gene>
<protein>
    <submittedName>
        <fullName evidence="1">Flagellar assembly protein FliH</fullName>
    </submittedName>
</protein>
<dbReference type="AlphaFoldDB" id="A0A1H7ZPM3"/>
<keyword evidence="2" id="KW-1185">Reference proteome</keyword>
<dbReference type="RefSeq" id="WP_089898474.1">
    <property type="nucleotide sequence ID" value="NZ_FOCI01000002.1"/>
</dbReference>
<keyword evidence="1" id="KW-0282">Flagellum</keyword>
<reference evidence="1 2" key="1">
    <citation type="submission" date="2016-10" db="EMBL/GenBank/DDBJ databases">
        <authorList>
            <person name="de Groot N.N."/>
        </authorList>
    </citation>
    <scope>NUCLEOTIDE SEQUENCE [LARGE SCALE GENOMIC DNA]</scope>
    <source>
        <strain evidence="1 2">DSM 16213</strain>
    </source>
</reference>
<dbReference type="EMBL" id="FOCI01000002">
    <property type="protein sequence ID" value="SEM60233.1"/>
    <property type="molecule type" value="Genomic_DNA"/>
</dbReference>